<gene>
    <name evidence="1" type="ORF">RND81_04G201400</name>
</gene>
<accession>A0AAW1LLH1</accession>
<protein>
    <submittedName>
        <fullName evidence="1">Uncharacterized protein</fullName>
    </submittedName>
</protein>
<dbReference type="AlphaFoldDB" id="A0AAW1LLH1"/>
<dbReference type="PANTHER" id="PTHR31245">
    <property type="entry name" value="UBIQUITIN SYSTEM COMPONENT CUE PROTEIN"/>
    <property type="match status" value="1"/>
</dbReference>
<proteinExistence type="predicted"/>
<dbReference type="PANTHER" id="PTHR31245:SF20">
    <property type="entry name" value="F18B13.13 PROTEIN"/>
    <property type="match status" value="1"/>
</dbReference>
<organism evidence="1 2">
    <name type="scientific">Saponaria officinalis</name>
    <name type="common">Common soapwort</name>
    <name type="synonym">Lychnis saponaria</name>
    <dbReference type="NCBI Taxonomy" id="3572"/>
    <lineage>
        <taxon>Eukaryota</taxon>
        <taxon>Viridiplantae</taxon>
        <taxon>Streptophyta</taxon>
        <taxon>Embryophyta</taxon>
        <taxon>Tracheophyta</taxon>
        <taxon>Spermatophyta</taxon>
        <taxon>Magnoliopsida</taxon>
        <taxon>eudicotyledons</taxon>
        <taxon>Gunneridae</taxon>
        <taxon>Pentapetalae</taxon>
        <taxon>Caryophyllales</taxon>
        <taxon>Caryophyllaceae</taxon>
        <taxon>Caryophylleae</taxon>
        <taxon>Saponaria</taxon>
    </lineage>
</organism>
<evidence type="ECO:0000313" key="1">
    <source>
        <dbReference type="EMBL" id="KAK9735360.1"/>
    </source>
</evidence>
<keyword evidence="2" id="KW-1185">Reference proteome</keyword>
<comment type="caution">
    <text evidence="1">The sequence shown here is derived from an EMBL/GenBank/DDBJ whole genome shotgun (WGS) entry which is preliminary data.</text>
</comment>
<dbReference type="EMBL" id="JBDFQZ010000004">
    <property type="protein sequence ID" value="KAK9735360.1"/>
    <property type="molecule type" value="Genomic_DNA"/>
</dbReference>
<name>A0AAW1LLH1_SAPOF</name>
<dbReference type="Proteomes" id="UP001443914">
    <property type="component" value="Unassembled WGS sequence"/>
</dbReference>
<sequence length="171" mass="19565">MDNQTLDKTLQACNYDIDLTIEKLQQLSLASSQNPNNHHAKNNNVLGEKDLKWVDMLVQEMTCATSIDDAKARAARALAARERDQAVTADQKNVRLSQENSVLRRLLVLQHERLKGYEESKQEVEILKGMLSKCKEELKKCEFNNYTLRVHLDNRPKSSLINTSNLPPDVY</sequence>
<evidence type="ECO:0000313" key="2">
    <source>
        <dbReference type="Proteomes" id="UP001443914"/>
    </source>
</evidence>
<reference evidence="1" key="1">
    <citation type="submission" date="2024-03" db="EMBL/GenBank/DDBJ databases">
        <title>WGS assembly of Saponaria officinalis var. Norfolk2.</title>
        <authorList>
            <person name="Jenkins J."/>
            <person name="Shu S."/>
            <person name="Grimwood J."/>
            <person name="Barry K."/>
            <person name="Goodstein D."/>
            <person name="Schmutz J."/>
            <person name="Leebens-Mack J."/>
            <person name="Osbourn A."/>
        </authorList>
    </citation>
    <scope>NUCLEOTIDE SEQUENCE [LARGE SCALE GENOMIC DNA]</scope>
    <source>
        <strain evidence="1">JIC</strain>
    </source>
</reference>